<name>A0ABS6NC82_9RHOB</name>
<feature type="transmembrane region" description="Helical" evidence="5">
    <location>
        <begin position="75"/>
        <end position="93"/>
    </location>
</feature>
<dbReference type="EMBL" id="JAHRWL010000003">
    <property type="protein sequence ID" value="MBV2361631.1"/>
    <property type="molecule type" value="Genomic_DNA"/>
</dbReference>
<evidence type="ECO:0000256" key="1">
    <source>
        <dbReference type="ARBA" id="ARBA00004141"/>
    </source>
</evidence>
<feature type="transmembrane region" description="Helical" evidence="5">
    <location>
        <begin position="141"/>
        <end position="161"/>
    </location>
</feature>
<organism evidence="7 8">
    <name type="scientific">Thalassococcus arenae</name>
    <dbReference type="NCBI Taxonomy" id="2851652"/>
    <lineage>
        <taxon>Bacteria</taxon>
        <taxon>Pseudomonadati</taxon>
        <taxon>Pseudomonadota</taxon>
        <taxon>Alphaproteobacteria</taxon>
        <taxon>Rhodobacterales</taxon>
        <taxon>Roseobacteraceae</taxon>
        <taxon>Thalassococcus</taxon>
    </lineage>
</organism>
<dbReference type="RefSeq" id="WP_217780016.1">
    <property type="nucleotide sequence ID" value="NZ_JAHRWL010000003.1"/>
</dbReference>
<evidence type="ECO:0000256" key="5">
    <source>
        <dbReference type="SAM" id="Phobius"/>
    </source>
</evidence>
<accession>A0ABS6NC82</accession>
<gene>
    <name evidence="7" type="ORF">KUH32_17840</name>
</gene>
<keyword evidence="3 5" id="KW-1133">Transmembrane helix</keyword>
<reference evidence="7" key="1">
    <citation type="submission" date="2021-06" db="EMBL/GenBank/DDBJ databases">
        <title>Thalassococcus sp. CAU 1522 isolated from sea sand, Republic of Korea.</title>
        <authorList>
            <person name="Kim W."/>
        </authorList>
    </citation>
    <scope>NUCLEOTIDE SEQUENCE</scope>
    <source>
        <strain evidence="7">CAU 1522</strain>
    </source>
</reference>
<proteinExistence type="predicted"/>
<feature type="transmembrane region" description="Helical" evidence="5">
    <location>
        <begin position="43"/>
        <end position="63"/>
    </location>
</feature>
<keyword evidence="2 5" id="KW-0812">Transmembrane</keyword>
<sequence>MTAWGEFTAAFLVFFLSHALPVRPPLRPRLETVLGRRGFTIAYSALSLAVLAWLIGAAGRAPFVPLWNWAPWQAHVPLVVMALVCVIVALAIGRPNPFSFGGSNNAAFDPQRAGLVRLSRHPLLLALALWSLAHLVPNGDLAHVILFGCFAGFAVLGMRIIDRRKQRVMGAEWQRMRTALAAGPLPPRPHNLPGTLLRTGLGGLLYLLLLGLHPVLFGVSPLP</sequence>
<dbReference type="Proteomes" id="UP001166293">
    <property type="component" value="Unassembled WGS sequence"/>
</dbReference>
<keyword evidence="8" id="KW-1185">Reference proteome</keyword>
<dbReference type="InterPro" id="IPR009915">
    <property type="entry name" value="NnrU_dom"/>
</dbReference>
<feature type="domain" description="NnrU" evidence="6">
    <location>
        <begin position="7"/>
        <end position="221"/>
    </location>
</feature>
<evidence type="ECO:0000313" key="7">
    <source>
        <dbReference type="EMBL" id="MBV2361631.1"/>
    </source>
</evidence>
<comment type="caution">
    <text evidence="7">The sequence shown here is derived from an EMBL/GenBank/DDBJ whole genome shotgun (WGS) entry which is preliminary data.</text>
</comment>
<evidence type="ECO:0000256" key="4">
    <source>
        <dbReference type="ARBA" id="ARBA00023136"/>
    </source>
</evidence>
<protein>
    <submittedName>
        <fullName evidence="7">NnrU family protein</fullName>
    </submittedName>
</protein>
<keyword evidence="4 5" id="KW-0472">Membrane</keyword>
<evidence type="ECO:0000256" key="3">
    <source>
        <dbReference type="ARBA" id="ARBA00022989"/>
    </source>
</evidence>
<dbReference type="Pfam" id="PF07298">
    <property type="entry name" value="NnrU"/>
    <property type="match status" value="1"/>
</dbReference>
<feature type="transmembrane region" description="Helical" evidence="5">
    <location>
        <begin position="196"/>
        <end position="217"/>
    </location>
</feature>
<comment type="subcellular location">
    <subcellularLocation>
        <location evidence="1">Membrane</location>
        <topology evidence="1">Multi-pass membrane protein</topology>
    </subcellularLocation>
</comment>
<evidence type="ECO:0000259" key="6">
    <source>
        <dbReference type="Pfam" id="PF07298"/>
    </source>
</evidence>
<evidence type="ECO:0000313" key="8">
    <source>
        <dbReference type="Proteomes" id="UP001166293"/>
    </source>
</evidence>
<evidence type="ECO:0000256" key="2">
    <source>
        <dbReference type="ARBA" id="ARBA00022692"/>
    </source>
</evidence>